<keyword evidence="2" id="KW-1185">Reference proteome</keyword>
<protein>
    <submittedName>
        <fullName evidence="1">Uncharacterized protein</fullName>
    </submittedName>
</protein>
<proteinExistence type="predicted"/>
<dbReference type="EMBL" id="CM055108">
    <property type="protein sequence ID" value="KAJ7524929.1"/>
    <property type="molecule type" value="Genomic_DNA"/>
</dbReference>
<dbReference type="Proteomes" id="UP001162992">
    <property type="component" value="Chromosome 17"/>
</dbReference>
<organism evidence="1 2">
    <name type="scientific">Diphasiastrum complanatum</name>
    <name type="common">Issler's clubmoss</name>
    <name type="synonym">Lycopodium complanatum</name>
    <dbReference type="NCBI Taxonomy" id="34168"/>
    <lineage>
        <taxon>Eukaryota</taxon>
        <taxon>Viridiplantae</taxon>
        <taxon>Streptophyta</taxon>
        <taxon>Embryophyta</taxon>
        <taxon>Tracheophyta</taxon>
        <taxon>Lycopodiopsida</taxon>
        <taxon>Lycopodiales</taxon>
        <taxon>Lycopodiaceae</taxon>
        <taxon>Lycopodioideae</taxon>
        <taxon>Diphasiastrum</taxon>
    </lineage>
</organism>
<evidence type="ECO:0000313" key="2">
    <source>
        <dbReference type="Proteomes" id="UP001162992"/>
    </source>
</evidence>
<accession>A0ACC2B566</accession>
<evidence type="ECO:0000313" key="1">
    <source>
        <dbReference type="EMBL" id="KAJ7524929.1"/>
    </source>
</evidence>
<gene>
    <name evidence="1" type="ORF">O6H91_17G028300</name>
</gene>
<reference evidence="2" key="1">
    <citation type="journal article" date="2024" name="Proc. Natl. Acad. Sci. U.S.A.">
        <title>Extraordinary preservation of gene collinearity over three hundred million years revealed in homosporous lycophytes.</title>
        <authorList>
            <person name="Li C."/>
            <person name="Wickell D."/>
            <person name="Kuo L.Y."/>
            <person name="Chen X."/>
            <person name="Nie B."/>
            <person name="Liao X."/>
            <person name="Peng D."/>
            <person name="Ji J."/>
            <person name="Jenkins J."/>
            <person name="Williams M."/>
            <person name="Shu S."/>
            <person name="Plott C."/>
            <person name="Barry K."/>
            <person name="Rajasekar S."/>
            <person name="Grimwood J."/>
            <person name="Han X."/>
            <person name="Sun S."/>
            <person name="Hou Z."/>
            <person name="He W."/>
            <person name="Dai G."/>
            <person name="Sun C."/>
            <person name="Schmutz J."/>
            <person name="Leebens-Mack J.H."/>
            <person name="Li F.W."/>
            <person name="Wang L."/>
        </authorList>
    </citation>
    <scope>NUCLEOTIDE SEQUENCE [LARGE SCALE GENOMIC DNA]</scope>
    <source>
        <strain evidence="2">cv. PW_Plant_1</strain>
    </source>
</reference>
<name>A0ACC2B566_DIPCM</name>
<sequence length="418" mass="46510">MFTKKKRVAMVPKTISIKLSGETLAPLMEGPTPDGFEKQGKKHGYFWNWMREHLRLEKSSQPGSYNLTDPRLLLGVIGAPLAPIPVNETSLLVFPRDCPLETSFAKYILQQYVAATGGSKVQGSIRNSYVMGKVKIISSEFETATKVVHARNSSKSAESGFFVLWQMMPNMWSFELAVAGSSVHAGSDGKLVWRHTPWIGTHAAKGPIRPLRRALQGLDPRTTANMFALAKCVGEKTIGGEDCFILKLAADPQTLAARSDGPAEIIRHVLFGYFSQRTGLLIRLEDSHLTRIRTSGGDAAYWETTIDSTLEDYRLVEGINIAHAGRSVVTLFRFEDVAMRHTKTRTEELWTIEEVAYNVPGLSVDYFIPPADIWKGSMSGTSEFASKEMANGNNFSKDTDVEDESTETHYNINWRVEV</sequence>
<comment type="caution">
    <text evidence="1">The sequence shown here is derived from an EMBL/GenBank/DDBJ whole genome shotgun (WGS) entry which is preliminary data.</text>
</comment>